<dbReference type="SUPFAM" id="SSF52821">
    <property type="entry name" value="Rhodanese/Cell cycle control phosphatase"/>
    <property type="match status" value="1"/>
</dbReference>
<dbReference type="Proteomes" id="UP000185680">
    <property type="component" value="Chromosome"/>
</dbReference>
<evidence type="ECO:0000313" key="6">
    <source>
        <dbReference type="Proteomes" id="UP000185680"/>
    </source>
</evidence>
<dbReference type="InterPro" id="IPR036873">
    <property type="entry name" value="Rhodanese-like_dom_sf"/>
</dbReference>
<dbReference type="InterPro" id="IPR050229">
    <property type="entry name" value="GlpE_sulfurtransferase"/>
</dbReference>
<evidence type="ECO:0000259" key="2">
    <source>
        <dbReference type="PROSITE" id="PS50206"/>
    </source>
</evidence>
<evidence type="ECO:0000313" key="4">
    <source>
        <dbReference type="EMBL" id="OAD40954.1"/>
    </source>
</evidence>
<reference evidence="4 5" key="1">
    <citation type="submission" date="2016-02" db="EMBL/GenBank/DDBJ databases">
        <title>Draft genome sequence of Hydrogenophaga sp. LPB0072.</title>
        <authorList>
            <person name="Shin S.-K."/>
            <person name="Yi H."/>
        </authorList>
    </citation>
    <scope>NUCLEOTIDE SEQUENCE [LARGE SCALE GENOMIC DNA]</scope>
    <source>
        <strain evidence="4 5">LPB0072</strain>
    </source>
</reference>
<gene>
    <name evidence="3" type="ORF">LPB072_03200</name>
    <name evidence="4" type="ORF">LPB72_13440</name>
</gene>
<evidence type="ECO:0000256" key="1">
    <source>
        <dbReference type="SAM" id="SignalP"/>
    </source>
</evidence>
<reference evidence="3 6" key="2">
    <citation type="submission" date="2016-10" db="EMBL/GenBank/DDBJ databases">
        <title>Hydorgenophaga sp. LPB0072 isolated from gastropod.</title>
        <authorList>
            <person name="Kim E."/>
            <person name="Yi H."/>
        </authorList>
    </citation>
    <scope>NUCLEOTIDE SEQUENCE [LARGE SCALE GENOMIC DNA]</scope>
    <source>
        <strain evidence="3 6">LPB0072</strain>
    </source>
</reference>
<dbReference type="PANTHER" id="PTHR43031:SF1">
    <property type="entry name" value="PYRIDINE NUCLEOTIDE-DISULPHIDE OXIDOREDUCTASE"/>
    <property type="match status" value="1"/>
</dbReference>
<dbReference type="EMBL" id="LVWD01000026">
    <property type="protein sequence ID" value="OAD40954.1"/>
    <property type="molecule type" value="Genomic_DNA"/>
</dbReference>
<organism evidence="3 6">
    <name type="scientific">Hydrogenophaga crassostreae</name>
    <dbReference type="NCBI Taxonomy" id="1763535"/>
    <lineage>
        <taxon>Bacteria</taxon>
        <taxon>Pseudomonadati</taxon>
        <taxon>Pseudomonadota</taxon>
        <taxon>Betaproteobacteria</taxon>
        <taxon>Burkholderiales</taxon>
        <taxon>Comamonadaceae</taxon>
        <taxon>Hydrogenophaga</taxon>
    </lineage>
</organism>
<dbReference type="Gene3D" id="3.40.250.10">
    <property type="entry name" value="Rhodanese-like domain"/>
    <property type="match status" value="1"/>
</dbReference>
<feature type="domain" description="Rhodanese" evidence="2">
    <location>
        <begin position="52"/>
        <end position="142"/>
    </location>
</feature>
<sequence>MTPLFPRLSRRQALTTVAFSFALSAGLTACSASDAANDPLRVGIEEGRQLFESHQVTLFDIREPDEHATGVAEGASLLPMSQLQKRVNEIPNDPAQPVLIICNTQNRSSKVAEALKDAGWNNVRYVQGGMSTWAKNGWPMVKPMGSS</sequence>
<accession>A0A167HCE6</accession>
<dbReference type="KEGG" id="hyl:LPB072_03200"/>
<dbReference type="OrthoDB" id="9800872at2"/>
<name>A0A167HCE6_9BURK</name>
<keyword evidence="1" id="KW-0732">Signal</keyword>
<dbReference type="SMART" id="SM00450">
    <property type="entry name" value="RHOD"/>
    <property type="match status" value="1"/>
</dbReference>
<dbReference type="PANTHER" id="PTHR43031">
    <property type="entry name" value="FAD-DEPENDENT OXIDOREDUCTASE"/>
    <property type="match status" value="1"/>
</dbReference>
<evidence type="ECO:0000313" key="3">
    <source>
        <dbReference type="EMBL" id="AOW12008.1"/>
    </source>
</evidence>
<dbReference type="CDD" id="cd00158">
    <property type="entry name" value="RHOD"/>
    <property type="match status" value="1"/>
</dbReference>
<dbReference type="Pfam" id="PF00581">
    <property type="entry name" value="Rhodanese"/>
    <property type="match status" value="1"/>
</dbReference>
<dbReference type="AlphaFoldDB" id="A0A167HCE6"/>
<keyword evidence="5" id="KW-1185">Reference proteome</keyword>
<proteinExistence type="predicted"/>
<feature type="signal peptide" evidence="1">
    <location>
        <begin position="1"/>
        <end position="29"/>
    </location>
</feature>
<dbReference type="RefSeq" id="WP_066091505.1">
    <property type="nucleotide sequence ID" value="NZ_CP017476.1"/>
</dbReference>
<dbReference type="EMBL" id="CP017476">
    <property type="protein sequence ID" value="AOW12008.1"/>
    <property type="molecule type" value="Genomic_DNA"/>
</dbReference>
<dbReference type="InterPro" id="IPR001763">
    <property type="entry name" value="Rhodanese-like_dom"/>
</dbReference>
<evidence type="ECO:0000313" key="5">
    <source>
        <dbReference type="Proteomes" id="UP000185657"/>
    </source>
</evidence>
<dbReference type="Proteomes" id="UP000185657">
    <property type="component" value="Unassembled WGS sequence"/>
</dbReference>
<feature type="chain" id="PRO_5044549582" description="Rhodanese domain-containing protein" evidence="1">
    <location>
        <begin position="30"/>
        <end position="147"/>
    </location>
</feature>
<dbReference type="PROSITE" id="PS51257">
    <property type="entry name" value="PROKAR_LIPOPROTEIN"/>
    <property type="match status" value="1"/>
</dbReference>
<protein>
    <recommendedName>
        <fullName evidence="2">Rhodanese domain-containing protein</fullName>
    </recommendedName>
</protein>
<dbReference type="STRING" id="1763535.LPB072_03200"/>
<dbReference type="PROSITE" id="PS50206">
    <property type="entry name" value="RHODANESE_3"/>
    <property type="match status" value="1"/>
</dbReference>